<dbReference type="Pfam" id="PF12730">
    <property type="entry name" value="ABC2_membrane_4"/>
    <property type="match status" value="1"/>
</dbReference>
<feature type="transmembrane region" description="Helical" evidence="1">
    <location>
        <begin position="208"/>
        <end position="226"/>
    </location>
</feature>
<feature type="transmembrane region" description="Helical" evidence="1">
    <location>
        <begin position="58"/>
        <end position="83"/>
    </location>
</feature>
<evidence type="ECO:0000313" key="3">
    <source>
        <dbReference type="Proteomes" id="UP001057753"/>
    </source>
</evidence>
<reference evidence="2" key="1">
    <citation type="submission" date="2020-06" db="EMBL/GenBank/DDBJ databases">
        <title>Insight into the genomes of haloalkaliphilic bacilli from Kenyan soda lakes.</title>
        <authorList>
            <person name="Mwirichia R."/>
            <person name="Villamizar G.C."/>
            <person name="Poehlein A."/>
            <person name="Mugweru J."/>
            <person name="Kipnyargis A."/>
            <person name="Kiplimo D."/>
            <person name="Orwa P."/>
            <person name="Daniel R."/>
        </authorList>
    </citation>
    <scope>NUCLEOTIDE SEQUENCE</scope>
    <source>
        <strain evidence="2">B1096_S55</strain>
    </source>
</reference>
<feature type="transmembrane region" description="Helical" evidence="1">
    <location>
        <begin position="21"/>
        <end position="43"/>
    </location>
</feature>
<feature type="transmembrane region" description="Helical" evidence="1">
    <location>
        <begin position="104"/>
        <end position="134"/>
    </location>
</feature>
<evidence type="ECO:0000313" key="2">
    <source>
        <dbReference type="EMBL" id="MCR6098840.1"/>
    </source>
</evidence>
<keyword evidence="1" id="KW-0472">Membrane</keyword>
<keyword evidence="1" id="KW-1133">Transmembrane helix</keyword>
<dbReference type="EMBL" id="JABXYM010000002">
    <property type="protein sequence ID" value="MCR6098840.1"/>
    <property type="molecule type" value="Genomic_DNA"/>
</dbReference>
<gene>
    <name evidence="2" type="ORF">HXA33_20210</name>
</gene>
<feature type="transmembrane region" description="Helical" evidence="1">
    <location>
        <begin position="181"/>
        <end position="202"/>
    </location>
</feature>
<keyword evidence="1" id="KW-0812">Transmembrane</keyword>
<dbReference type="RefSeq" id="WP_257823224.1">
    <property type="nucleotide sequence ID" value="NZ_JABXYM010000002.1"/>
</dbReference>
<evidence type="ECO:0000256" key="1">
    <source>
        <dbReference type="SAM" id="Phobius"/>
    </source>
</evidence>
<sequence length="235" mass="26291">MAVTKMLKLICLEMKKHKMFGYIKAAFIANIIMILLACIIPIIERIEGEEYFINFDMMFMMINTMVRGTFIIFSGVLIAKLIIDEYKKKTMQLLFIYPQKRHKFILAKLVIVSLFTFLSVVLSNFIVSAAFYGINSIAHLITDQLTLEFILEQAITVLFSAVSLAGIGLIPLYFGMIKKSVPATIVSAILLSSVIGSNFAGFSLFNVVAIPVTLAAIGFIFAYLSFRNIENVDVL</sequence>
<protein>
    <submittedName>
        <fullName evidence="2">ABC transporter permease</fullName>
    </submittedName>
</protein>
<proteinExistence type="predicted"/>
<keyword evidence="3" id="KW-1185">Reference proteome</keyword>
<feature type="transmembrane region" description="Helical" evidence="1">
    <location>
        <begin position="154"/>
        <end position="174"/>
    </location>
</feature>
<name>A0A9Q4B658_SALAG</name>
<dbReference type="AlphaFoldDB" id="A0A9Q4B658"/>
<dbReference type="Proteomes" id="UP001057753">
    <property type="component" value="Unassembled WGS sequence"/>
</dbReference>
<accession>A0A9Q4B658</accession>
<organism evidence="2 3">
    <name type="scientific">Salipaludibacillus agaradhaerens</name>
    <name type="common">Bacillus agaradhaerens</name>
    <dbReference type="NCBI Taxonomy" id="76935"/>
    <lineage>
        <taxon>Bacteria</taxon>
        <taxon>Bacillati</taxon>
        <taxon>Bacillota</taxon>
        <taxon>Bacilli</taxon>
        <taxon>Bacillales</taxon>
        <taxon>Bacillaceae</taxon>
    </lineage>
</organism>
<comment type="caution">
    <text evidence="2">The sequence shown here is derived from an EMBL/GenBank/DDBJ whole genome shotgun (WGS) entry which is preliminary data.</text>
</comment>